<dbReference type="GO" id="GO:0003723">
    <property type="term" value="F:RNA binding"/>
    <property type="evidence" value="ECO:0007669"/>
    <property type="project" value="InterPro"/>
</dbReference>
<dbReference type="InterPro" id="IPR002885">
    <property type="entry name" value="PPR_rpt"/>
</dbReference>
<dbReference type="FunFam" id="1.25.40.10:FF:000427">
    <property type="entry name" value="Pentatricopeptide repeat-containing protein chloroplastic"/>
    <property type="match status" value="1"/>
</dbReference>
<keyword evidence="2" id="KW-0677">Repeat</keyword>
<dbReference type="Pfam" id="PF20430">
    <property type="entry name" value="Eplus_motif"/>
    <property type="match status" value="1"/>
</dbReference>
<proteinExistence type="inferred from homology"/>
<dbReference type="Pfam" id="PF14432">
    <property type="entry name" value="DYW_deaminase"/>
    <property type="match status" value="1"/>
</dbReference>
<dbReference type="AlphaFoldDB" id="A0A6D2KGY4"/>
<reference evidence="6" key="1">
    <citation type="submission" date="2020-01" db="EMBL/GenBank/DDBJ databases">
        <authorList>
            <person name="Mishra B."/>
        </authorList>
    </citation>
    <scope>NUCLEOTIDE SEQUENCE [LARGE SCALE GENOMIC DNA]</scope>
</reference>
<dbReference type="OrthoDB" id="185373at2759"/>
<evidence type="ECO:0000256" key="4">
    <source>
        <dbReference type="SAM" id="MobiDB-lite"/>
    </source>
</evidence>
<feature type="compositionally biased region" description="Pro residues" evidence="4">
    <location>
        <begin position="10"/>
        <end position="19"/>
    </location>
</feature>
<dbReference type="FunFam" id="1.25.40.10:FF:000474">
    <property type="entry name" value="Pentatricopeptide repeat protein PPR986-12"/>
    <property type="match status" value="1"/>
</dbReference>
<evidence type="ECO:0000313" key="7">
    <source>
        <dbReference type="Proteomes" id="UP000467841"/>
    </source>
</evidence>
<dbReference type="GO" id="GO:0008270">
    <property type="term" value="F:zinc ion binding"/>
    <property type="evidence" value="ECO:0007669"/>
    <property type="project" value="InterPro"/>
</dbReference>
<dbReference type="PANTHER" id="PTHR47926">
    <property type="entry name" value="PENTATRICOPEPTIDE REPEAT-CONTAINING PROTEIN"/>
    <property type="match status" value="1"/>
</dbReference>
<dbReference type="InterPro" id="IPR032867">
    <property type="entry name" value="DYW_dom"/>
</dbReference>
<feature type="repeat" description="PPR" evidence="3">
    <location>
        <begin position="105"/>
        <end position="140"/>
    </location>
</feature>
<sequence>MSIGLLLHPSSPPQIPPPTTTSTGPPSFSSTAGNHHRHILSLSETCTTISHLKQLHAYTLRTTLPDETATLFLYGRFLHLSSSSSFSDVSYTFRIFNSIQQENHTPFMWNTLIRACAHDVSRKEEAFLLYRKMLERGKSSPDKHTFPFLLKACAYIFKLSEGKQIHCQILKHGLGKDVYVNNSLIHLYASCGCLDLAKKVFDEMPERSLVSWNSMIDALVRAGEFDSALEMFRETQESFEPDGYTMQSVLSACAGLGSLSLGAWAHAFLLRKRGFEVDVLIKNSLIEMYCKCGSLRMAEQVFQTMRKRDLASWNAIILGLATHGRAEEAMACFERMVENVKPNSVTFVALLIACNHRGLVEKGRLYFDVMVRDYGIEPALEHYGCIVDLVARAGYVSEAIDMVMNMKMKPDAVIWRSLLDACCKNGASVELSEQIATHIIEDNQSSNGSSGAYVLLSRVYASANRWNDVGIVRKLMTEHGIRKEPGCSSIEINGVTHEFFAGDTSHPQTKQIYKQLRLIEEKLSSIGYSPDQSQAPLVDSSREKECSLRLHSERLAIAFGLLNLPPQTPIRVFKNLRVCNDCHEVTKLISKMFDTEIIVRDRVRFHHFKDGSCSCSDYW</sequence>
<feature type="region of interest" description="Disordered" evidence="4">
    <location>
        <begin position="8"/>
        <end position="34"/>
    </location>
</feature>
<protein>
    <recommendedName>
        <fullName evidence="5">DYW domain-containing protein</fullName>
    </recommendedName>
</protein>
<comment type="similarity">
    <text evidence="1">Belongs to the PPR family. PCMP-H subfamily.</text>
</comment>
<dbReference type="InterPro" id="IPR011990">
    <property type="entry name" value="TPR-like_helical_dom_sf"/>
</dbReference>
<feature type="compositionally biased region" description="Low complexity" evidence="4">
    <location>
        <begin position="20"/>
        <end position="31"/>
    </location>
</feature>
<dbReference type="Pfam" id="PF20431">
    <property type="entry name" value="E_motif"/>
    <property type="match status" value="1"/>
</dbReference>
<evidence type="ECO:0000256" key="2">
    <source>
        <dbReference type="ARBA" id="ARBA00022737"/>
    </source>
</evidence>
<dbReference type="GO" id="GO:0009451">
    <property type="term" value="P:RNA modification"/>
    <property type="evidence" value="ECO:0007669"/>
    <property type="project" value="InterPro"/>
</dbReference>
<dbReference type="EMBL" id="CACVBM020001373">
    <property type="protein sequence ID" value="CAA7047433.1"/>
    <property type="molecule type" value="Genomic_DNA"/>
</dbReference>
<dbReference type="Pfam" id="PF13041">
    <property type="entry name" value="PPR_2"/>
    <property type="match status" value="2"/>
</dbReference>
<evidence type="ECO:0000313" key="6">
    <source>
        <dbReference type="EMBL" id="CAA7047433.1"/>
    </source>
</evidence>
<gene>
    <name evidence="6" type="ORF">MERR_LOCUS34668</name>
</gene>
<dbReference type="Pfam" id="PF13812">
    <property type="entry name" value="PPR_3"/>
    <property type="match status" value="1"/>
</dbReference>
<organism evidence="6 7">
    <name type="scientific">Microthlaspi erraticum</name>
    <dbReference type="NCBI Taxonomy" id="1685480"/>
    <lineage>
        <taxon>Eukaryota</taxon>
        <taxon>Viridiplantae</taxon>
        <taxon>Streptophyta</taxon>
        <taxon>Embryophyta</taxon>
        <taxon>Tracheophyta</taxon>
        <taxon>Spermatophyta</taxon>
        <taxon>Magnoliopsida</taxon>
        <taxon>eudicotyledons</taxon>
        <taxon>Gunneridae</taxon>
        <taxon>Pentapetalae</taxon>
        <taxon>rosids</taxon>
        <taxon>malvids</taxon>
        <taxon>Brassicales</taxon>
        <taxon>Brassicaceae</taxon>
        <taxon>Coluteocarpeae</taxon>
        <taxon>Microthlaspi</taxon>
    </lineage>
</organism>
<dbReference type="InterPro" id="IPR046849">
    <property type="entry name" value="E2_motif"/>
</dbReference>
<dbReference type="PANTHER" id="PTHR47926:SF508">
    <property type="entry name" value="PENTATRICOPEPTIDE REPEAT-CONTAINING PROTEIN"/>
    <property type="match status" value="1"/>
</dbReference>
<evidence type="ECO:0000256" key="1">
    <source>
        <dbReference type="ARBA" id="ARBA00006643"/>
    </source>
</evidence>
<feature type="repeat" description="PPR" evidence="3">
    <location>
        <begin position="278"/>
        <end position="312"/>
    </location>
</feature>
<name>A0A6D2KGY4_9BRAS</name>
<keyword evidence="7" id="KW-1185">Reference proteome</keyword>
<dbReference type="PROSITE" id="PS51375">
    <property type="entry name" value="PPR"/>
    <property type="match status" value="4"/>
</dbReference>
<dbReference type="SUPFAM" id="SSF48452">
    <property type="entry name" value="TPR-like"/>
    <property type="match status" value="1"/>
</dbReference>
<feature type="repeat" description="PPR" evidence="3">
    <location>
        <begin position="177"/>
        <end position="207"/>
    </location>
</feature>
<comment type="caution">
    <text evidence="6">The sequence shown here is derived from an EMBL/GenBank/DDBJ whole genome shotgun (WGS) entry which is preliminary data.</text>
</comment>
<evidence type="ECO:0000259" key="5">
    <source>
        <dbReference type="Pfam" id="PF14432"/>
    </source>
</evidence>
<evidence type="ECO:0000256" key="3">
    <source>
        <dbReference type="PROSITE-ProRule" id="PRU00708"/>
    </source>
</evidence>
<dbReference type="InterPro" id="IPR046848">
    <property type="entry name" value="E_motif"/>
</dbReference>
<feature type="repeat" description="PPR" evidence="3">
    <location>
        <begin position="208"/>
        <end position="238"/>
    </location>
</feature>
<dbReference type="Gene3D" id="1.25.40.10">
    <property type="entry name" value="Tetratricopeptide repeat domain"/>
    <property type="match status" value="4"/>
</dbReference>
<dbReference type="Pfam" id="PF01535">
    <property type="entry name" value="PPR"/>
    <property type="match status" value="2"/>
</dbReference>
<dbReference type="InterPro" id="IPR046960">
    <property type="entry name" value="PPR_At4g14850-like_plant"/>
</dbReference>
<accession>A0A6D2KGY4</accession>
<dbReference type="Proteomes" id="UP000467841">
    <property type="component" value="Unassembled WGS sequence"/>
</dbReference>
<feature type="domain" description="DYW" evidence="5">
    <location>
        <begin position="527"/>
        <end position="619"/>
    </location>
</feature>
<dbReference type="NCBIfam" id="TIGR00756">
    <property type="entry name" value="PPR"/>
    <property type="match status" value="4"/>
</dbReference>